<dbReference type="InterPro" id="IPR002156">
    <property type="entry name" value="RNaseH_domain"/>
</dbReference>
<dbReference type="AlphaFoldDB" id="A0A151UCW1"/>
<dbReference type="Gramene" id="C.cajan_20746.t">
    <property type="protein sequence ID" value="C.cajan_20746.t.cds1"/>
    <property type="gene ID" value="C.cajan_20746"/>
</dbReference>
<evidence type="ECO:0000313" key="2">
    <source>
        <dbReference type="EMBL" id="KYP77098.1"/>
    </source>
</evidence>
<dbReference type="GO" id="GO:0003676">
    <property type="term" value="F:nucleic acid binding"/>
    <property type="evidence" value="ECO:0007669"/>
    <property type="project" value="InterPro"/>
</dbReference>
<evidence type="ECO:0000259" key="1">
    <source>
        <dbReference type="Pfam" id="PF13456"/>
    </source>
</evidence>
<sequence length="78" mass="8818">MKCIIEGNNLRHSHLEVIDEINHLRRRTCNTKINCINREANKVADILAKKTCSGGDFTWPSPPNEVIEQLTLDSMGIT</sequence>
<protein>
    <recommendedName>
        <fullName evidence="1">RNase H type-1 domain-containing protein</fullName>
    </recommendedName>
</protein>
<proteinExistence type="predicted"/>
<reference evidence="2 3" key="1">
    <citation type="journal article" date="2012" name="Nat. Biotechnol.">
        <title>Draft genome sequence of pigeonpea (Cajanus cajan), an orphan legume crop of resource-poor farmers.</title>
        <authorList>
            <person name="Varshney R.K."/>
            <person name="Chen W."/>
            <person name="Li Y."/>
            <person name="Bharti A.K."/>
            <person name="Saxena R.K."/>
            <person name="Schlueter J.A."/>
            <person name="Donoghue M.T."/>
            <person name="Azam S."/>
            <person name="Fan G."/>
            <person name="Whaley A.M."/>
            <person name="Farmer A.D."/>
            <person name="Sheridan J."/>
            <person name="Iwata A."/>
            <person name="Tuteja R."/>
            <person name="Penmetsa R.V."/>
            <person name="Wu W."/>
            <person name="Upadhyaya H.D."/>
            <person name="Yang S.P."/>
            <person name="Shah T."/>
            <person name="Saxena K.B."/>
            <person name="Michael T."/>
            <person name="McCombie W.R."/>
            <person name="Yang B."/>
            <person name="Zhang G."/>
            <person name="Yang H."/>
            <person name="Wang J."/>
            <person name="Spillane C."/>
            <person name="Cook D.R."/>
            <person name="May G.D."/>
            <person name="Xu X."/>
            <person name="Jackson S.A."/>
        </authorList>
    </citation>
    <scope>NUCLEOTIDE SEQUENCE [LARGE SCALE GENOMIC DNA]</scope>
    <source>
        <strain evidence="3">cv. Asha</strain>
    </source>
</reference>
<accession>A0A151UCW1</accession>
<evidence type="ECO:0000313" key="3">
    <source>
        <dbReference type="Proteomes" id="UP000075243"/>
    </source>
</evidence>
<dbReference type="Proteomes" id="UP000075243">
    <property type="component" value="Chromosome 1"/>
</dbReference>
<dbReference type="GO" id="GO:0004523">
    <property type="term" value="F:RNA-DNA hybrid ribonuclease activity"/>
    <property type="evidence" value="ECO:0007669"/>
    <property type="project" value="InterPro"/>
</dbReference>
<organism evidence="2 3">
    <name type="scientific">Cajanus cajan</name>
    <name type="common">Pigeon pea</name>
    <name type="synonym">Cajanus indicus</name>
    <dbReference type="NCBI Taxonomy" id="3821"/>
    <lineage>
        <taxon>Eukaryota</taxon>
        <taxon>Viridiplantae</taxon>
        <taxon>Streptophyta</taxon>
        <taxon>Embryophyta</taxon>
        <taxon>Tracheophyta</taxon>
        <taxon>Spermatophyta</taxon>
        <taxon>Magnoliopsida</taxon>
        <taxon>eudicotyledons</taxon>
        <taxon>Gunneridae</taxon>
        <taxon>Pentapetalae</taxon>
        <taxon>rosids</taxon>
        <taxon>fabids</taxon>
        <taxon>Fabales</taxon>
        <taxon>Fabaceae</taxon>
        <taxon>Papilionoideae</taxon>
        <taxon>50 kb inversion clade</taxon>
        <taxon>NPAAA clade</taxon>
        <taxon>indigoferoid/millettioid clade</taxon>
        <taxon>Phaseoleae</taxon>
        <taxon>Cajanus</taxon>
    </lineage>
</organism>
<gene>
    <name evidence="2" type="ORF">KK1_021367</name>
</gene>
<dbReference type="EMBL" id="CM003603">
    <property type="protein sequence ID" value="KYP77098.1"/>
    <property type="molecule type" value="Genomic_DNA"/>
</dbReference>
<name>A0A151UCW1_CAJCA</name>
<dbReference type="Pfam" id="PF13456">
    <property type="entry name" value="RVT_3"/>
    <property type="match status" value="1"/>
</dbReference>
<feature type="domain" description="RNase H type-1" evidence="1">
    <location>
        <begin position="11"/>
        <end position="50"/>
    </location>
</feature>
<keyword evidence="3" id="KW-1185">Reference proteome</keyword>